<comment type="caution">
    <text evidence="2">The sequence shown here is derived from an EMBL/GenBank/DDBJ whole genome shotgun (WGS) entry which is preliminary data.</text>
</comment>
<evidence type="ECO:0000256" key="1">
    <source>
        <dbReference type="SAM" id="SignalP"/>
    </source>
</evidence>
<name>A0AAD5E4N7_UMBRA</name>
<feature type="chain" id="PRO_5042251438" evidence="1">
    <location>
        <begin position="22"/>
        <end position="62"/>
    </location>
</feature>
<organism evidence="2 3">
    <name type="scientific">Umbelopsis ramanniana AG</name>
    <dbReference type="NCBI Taxonomy" id="1314678"/>
    <lineage>
        <taxon>Eukaryota</taxon>
        <taxon>Fungi</taxon>
        <taxon>Fungi incertae sedis</taxon>
        <taxon>Mucoromycota</taxon>
        <taxon>Mucoromycotina</taxon>
        <taxon>Umbelopsidomycetes</taxon>
        <taxon>Umbelopsidales</taxon>
        <taxon>Umbelopsidaceae</taxon>
        <taxon>Umbelopsis</taxon>
    </lineage>
</organism>
<sequence>MEIKPCYFLVAIATLMIIVCGSDIDNQLSYAFCNKCIATNICFFFMTPCTASHVLRLQPCIV</sequence>
<reference evidence="2" key="1">
    <citation type="submission" date="2021-06" db="EMBL/GenBank/DDBJ databases">
        <authorList>
            <consortium name="DOE Joint Genome Institute"/>
            <person name="Mondo S.J."/>
            <person name="Amses K.R."/>
            <person name="Simmons D.R."/>
            <person name="Longcore J.E."/>
            <person name="Seto K."/>
            <person name="Alves G.H."/>
            <person name="Bonds A.E."/>
            <person name="Quandt C.A."/>
            <person name="Davis W.J."/>
            <person name="Chang Y."/>
            <person name="Letcher P.M."/>
            <person name="Powell M.J."/>
            <person name="Kuo A."/>
            <person name="Labutti K."/>
            <person name="Pangilinan J."/>
            <person name="Andreopoulos W."/>
            <person name="Tritt A."/>
            <person name="Riley R."/>
            <person name="Hundley H."/>
            <person name="Johnson J."/>
            <person name="Lipzen A."/>
            <person name="Barry K."/>
            <person name="Berbee M.L."/>
            <person name="Buchler N.E."/>
            <person name="Grigoriev I.V."/>
            <person name="Spatafora J.W."/>
            <person name="Stajich J.E."/>
            <person name="James T.Y."/>
        </authorList>
    </citation>
    <scope>NUCLEOTIDE SEQUENCE</scope>
    <source>
        <strain evidence="2">AG</strain>
    </source>
</reference>
<protein>
    <submittedName>
        <fullName evidence="2">Uncharacterized protein</fullName>
    </submittedName>
</protein>
<dbReference type="AlphaFoldDB" id="A0AAD5E4N7"/>
<dbReference type="RefSeq" id="XP_051442330.1">
    <property type="nucleotide sequence ID" value="XM_051590913.1"/>
</dbReference>
<accession>A0AAD5E4N7</accession>
<keyword evidence="3" id="KW-1185">Reference proteome</keyword>
<feature type="signal peptide" evidence="1">
    <location>
        <begin position="1"/>
        <end position="21"/>
    </location>
</feature>
<evidence type="ECO:0000313" key="3">
    <source>
        <dbReference type="Proteomes" id="UP001206595"/>
    </source>
</evidence>
<reference evidence="2" key="2">
    <citation type="journal article" date="2022" name="Proc. Natl. Acad. Sci. U.S.A.">
        <title>Diploid-dominant life cycles characterize the early evolution of Fungi.</title>
        <authorList>
            <person name="Amses K.R."/>
            <person name="Simmons D.R."/>
            <person name="Longcore J.E."/>
            <person name="Mondo S.J."/>
            <person name="Seto K."/>
            <person name="Jeronimo G.H."/>
            <person name="Bonds A.E."/>
            <person name="Quandt C.A."/>
            <person name="Davis W.J."/>
            <person name="Chang Y."/>
            <person name="Federici B.A."/>
            <person name="Kuo A."/>
            <person name="LaButti K."/>
            <person name="Pangilinan J."/>
            <person name="Andreopoulos W."/>
            <person name="Tritt A."/>
            <person name="Riley R."/>
            <person name="Hundley H."/>
            <person name="Johnson J."/>
            <person name="Lipzen A."/>
            <person name="Barry K."/>
            <person name="Lang B.F."/>
            <person name="Cuomo C.A."/>
            <person name="Buchler N.E."/>
            <person name="Grigoriev I.V."/>
            <person name="Spatafora J.W."/>
            <person name="Stajich J.E."/>
            <person name="James T.Y."/>
        </authorList>
    </citation>
    <scope>NUCLEOTIDE SEQUENCE</scope>
    <source>
        <strain evidence="2">AG</strain>
    </source>
</reference>
<proteinExistence type="predicted"/>
<dbReference type="EMBL" id="MU620942">
    <property type="protein sequence ID" value="KAI8577326.1"/>
    <property type="molecule type" value="Genomic_DNA"/>
</dbReference>
<dbReference type="GeneID" id="75916256"/>
<keyword evidence="1" id="KW-0732">Signal</keyword>
<evidence type="ECO:0000313" key="2">
    <source>
        <dbReference type="EMBL" id="KAI8577326.1"/>
    </source>
</evidence>
<gene>
    <name evidence="2" type="ORF">K450DRAFT_252634</name>
</gene>
<dbReference type="Proteomes" id="UP001206595">
    <property type="component" value="Unassembled WGS sequence"/>
</dbReference>